<dbReference type="AlphaFoldDB" id="A0A0M3JMX5"/>
<evidence type="ECO:0000313" key="3">
    <source>
        <dbReference type="WBParaSite" id="ASIM_0000901401-mRNA-1"/>
    </source>
</evidence>
<dbReference type="WBParaSite" id="ASIM_0000901401-mRNA-1">
    <property type="protein sequence ID" value="ASIM_0000901401-mRNA-1"/>
    <property type="gene ID" value="ASIM_0000901401"/>
</dbReference>
<proteinExistence type="predicted"/>
<dbReference type="Proteomes" id="UP000267096">
    <property type="component" value="Unassembled WGS sequence"/>
</dbReference>
<protein>
    <submittedName>
        <fullName evidence="3">Cold-shock protein</fullName>
    </submittedName>
</protein>
<sequence>MIDDCFGKNFVDAIGSQSGVRMRRYAPYGGYGGGWGRGGRYGGYLGGRRGYGGGYGG</sequence>
<evidence type="ECO:0000313" key="1">
    <source>
        <dbReference type="EMBL" id="VDK34070.1"/>
    </source>
</evidence>
<keyword evidence="2" id="KW-1185">Reference proteome</keyword>
<evidence type="ECO:0000313" key="2">
    <source>
        <dbReference type="Proteomes" id="UP000267096"/>
    </source>
</evidence>
<accession>A0A0M3JMX5</accession>
<reference evidence="3" key="1">
    <citation type="submission" date="2017-02" db="UniProtKB">
        <authorList>
            <consortium name="WormBaseParasite"/>
        </authorList>
    </citation>
    <scope>IDENTIFICATION</scope>
</reference>
<organism evidence="3">
    <name type="scientific">Anisakis simplex</name>
    <name type="common">Herring worm</name>
    <dbReference type="NCBI Taxonomy" id="6269"/>
    <lineage>
        <taxon>Eukaryota</taxon>
        <taxon>Metazoa</taxon>
        <taxon>Ecdysozoa</taxon>
        <taxon>Nematoda</taxon>
        <taxon>Chromadorea</taxon>
        <taxon>Rhabditida</taxon>
        <taxon>Spirurina</taxon>
        <taxon>Ascaridomorpha</taxon>
        <taxon>Ascaridoidea</taxon>
        <taxon>Anisakidae</taxon>
        <taxon>Anisakis</taxon>
        <taxon>Anisakis simplex complex</taxon>
    </lineage>
</organism>
<dbReference type="EMBL" id="UYRR01024658">
    <property type="protein sequence ID" value="VDK34070.1"/>
    <property type="molecule type" value="Genomic_DNA"/>
</dbReference>
<gene>
    <name evidence="1" type="ORF">ASIM_LOCUS8751</name>
</gene>
<reference evidence="1 2" key="2">
    <citation type="submission" date="2018-11" db="EMBL/GenBank/DDBJ databases">
        <authorList>
            <consortium name="Pathogen Informatics"/>
        </authorList>
    </citation>
    <scope>NUCLEOTIDE SEQUENCE [LARGE SCALE GENOMIC DNA]</scope>
</reference>
<name>A0A0M3JMX5_ANISI</name>